<feature type="domain" description="Carrier" evidence="1">
    <location>
        <begin position="2"/>
        <end position="76"/>
    </location>
</feature>
<dbReference type="RefSeq" id="WP_182545481.1">
    <property type="nucleotide sequence ID" value="NZ_JACGWZ010000005.1"/>
</dbReference>
<dbReference type="EMBL" id="JACGWZ010000005">
    <property type="protein sequence ID" value="MBA8826225.1"/>
    <property type="molecule type" value="Genomic_DNA"/>
</dbReference>
<dbReference type="Pfam" id="PF00550">
    <property type="entry name" value="PP-binding"/>
    <property type="match status" value="1"/>
</dbReference>
<organism evidence="2 3">
    <name type="scientific">Halosaccharopolyspora lacisalsi</name>
    <dbReference type="NCBI Taxonomy" id="1000566"/>
    <lineage>
        <taxon>Bacteria</taxon>
        <taxon>Bacillati</taxon>
        <taxon>Actinomycetota</taxon>
        <taxon>Actinomycetes</taxon>
        <taxon>Pseudonocardiales</taxon>
        <taxon>Pseudonocardiaceae</taxon>
        <taxon>Halosaccharopolyspora</taxon>
    </lineage>
</organism>
<proteinExistence type="predicted"/>
<dbReference type="InterPro" id="IPR009081">
    <property type="entry name" value="PP-bd_ACP"/>
</dbReference>
<comment type="caution">
    <text evidence="2">The sequence shown here is derived from an EMBL/GenBank/DDBJ whole genome shotgun (WGS) entry which is preliminary data.</text>
</comment>
<dbReference type="Proteomes" id="UP000569329">
    <property type="component" value="Unassembled WGS sequence"/>
</dbReference>
<evidence type="ECO:0000313" key="3">
    <source>
        <dbReference type="Proteomes" id="UP000569329"/>
    </source>
</evidence>
<name>A0A839E385_9PSEU</name>
<dbReference type="SUPFAM" id="SSF47336">
    <property type="entry name" value="ACP-like"/>
    <property type="match status" value="1"/>
</dbReference>
<gene>
    <name evidence="2" type="ORF">FHX42_003601</name>
</gene>
<dbReference type="AlphaFoldDB" id="A0A839E385"/>
<protein>
    <submittedName>
        <fullName evidence="2">Acyl carrier protein</fullName>
    </submittedName>
</protein>
<dbReference type="InterPro" id="IPR036736">
    <property type="entry name" value="ACP-like_sf"/>
</dbReference>
<reference evidence="2 3" key="1">
    <citation type="submission" date="2020-07" db="EMBL/GenBank/DDBJ databases">
        <title>Sequencing the genomes of 1000 actinobacteria strains.</title>
        <authorList>
            <person name="Klenk H.-P."/>
        </authorList>
    </citation>
    <scope>NUCLEOTIDE SEQUENCE [LARGE SCALE GENOMIC DNA]</scope>
    <source>
        <strain evidence="2 3">DSM 45975</strain>
    </source>
</reference>
<keyword evidence="3" id="KW-1185">Reference proteome</keyword>
<evidence type="ECO:0000259" key="1">
    <source>
        <dbReference type="PROSITE" id="PS50075"/>
    </source>
</evidence>
<dbReference type="PROSITE" id="PS50075">
    <property type="entry name" value="CARRIER"/>
    <property type="match status" value="1"/>
</dbReference>
<accession>A0A839E385</accession>
<evidence type="ECO:0000313" key="2">
    <source>
        <dbReference type="EMBL" id="MBA8826225.1"/>
    </source>
</evidence>
<sequence>MSTLHDRVMTVMSDKFSIPQDKIEPDLTMEDLSFDSLILIEFGLVLSKEFDVDIADDEISTEFTVSDVVDLVTRKGARP</sequence>
<dbReference type="Gene3D" id="1.10.1200.10">
    <property type="entry name" value="ACP-like"/>
    <property type="match status" value="1"/>
</dbReference>